<protein>
    <recommendedName>
        <fullName evidence="3">Nitrous oxide-stimulated promoter family protein</fullName>
    </recommendedName>
</protein>
<reference evidence="1 2" key="1">
    <citation type="submission" date="2015-07" db="EMBL/GenBank/DDBJ databases">
        <title>Draft genome sequences of 17 French Clostridium botulinum group III.</title>
        <authorList>
            <person name="Woudstra C."/>
            <person name="Le Marechal C."/>
            <person name="Souillard R."/>
            <person name="Bayon-Auboyer M.-H."/>
            <person name="Dessouter D."/>
            <person name="Fach P."/>
        </authorList>
    </citation>
    <scope>NUCLEOTIDE SEQUENCE [LARGE SCALE GENOMIC DNA]</scope>
    <source>
        <strain evidence="1 2">12LNRI-CD</strain>
    </source>
</reference>
<accession>A0A9Q1V0B8</accession>
<gene>
    <name evidence="1" type="ORF">ADU74_02585</name>
</gene>
<dbReference type="Proteomes" id="UP000037540">
    <property type="component" value="Unassembled WGS sequence"/>
</dbReference>
<dbReference type="AlphaFoldDB" id="A0A9Q1V0B8"/>
<proteinExistence type="predicted"/>
<evidence type="ECO:0000313" key="2">
    <source>
        <dbReference type="Proteomes" id="UP000037540"/>
    </source>
</evidence>
<dbReference type="Pfam" id="PF11756">
    <property type="entry name" value="YgbA_NO"/>
    <property type="match status" value="1"/>
</dbReference>
<name>A0A9Q1V0B8_CLOBO</name>
<organism evidence="1 2">
    <name type="scientific">Clostridium botulinum</name>
    <dbReference type="NCBI Taxonomy" id="1491"/>
    <lineage>
        <taxon>Bacteria</taxon>
        <taxon>Bacillati</taxon>
        <taxon>Bacillota</taxon>
        <taxon>Clostridia</taxon>
        <taxon>Eubacteriales</taxon>
        <taxon>Clostridiaceae</taxon>
        <taxon>Clostridium</taxon>
    </lineage>
</organism>
<dbReference type="EMBL" id="LGVR01000008">
    <property type="protein sequence ID" value="KOA89906.1"/>
    <property type="molecule type" value="Genomic_DNA"/>
</dbReference>
<comment type="caution">
    <text evidence="1">The sequence shown here is derived from an EMBL/GenBank/DDBJ whole genome shotgun (WGS) entry which is preliminary data.</text>
</comment>
<dbReference type="InterPro" id="IPR020483">
    <property type="entry name" value="Uncharacterised_YgbA"/>
</dbReference>
<evidence type="ECO:0000313" key="1">
    <source>
        <dbReference type="EMBL" id="KOA89906.1"/>
    </source>
</evidence>
<sequence length="104" mass="12361">MGDDYMTKIEKEKEIVELMIKIYCNKNHNSKEQLCNECRVLKEYAHDRLSKCRFGENKNSCGKCAIHCYKKDMREKIKKVMKFSGPRLIVYNPLALVKHLFDKK</sequence>
<dbReference type="NCBIfam" id="NF007714">
    <property type="entry name" value="PRK10410.1-2"/>
    <property type="match status" value="1"/>
</dbReference>
<evidence type="ECO:0008006" key="3">
    <source>
        <dbReference type="Google" id="ProtNLM"/>
    </source>
</evidence>